<reference evidence="2 3" key="1">
    <citation type="journal article" date="2011" name="Proc. Natl. Acad. Sci. U.S.A.">
        <title>Genetic diversity and population structure of the endangered marsupial Sarcophilus harrisii (Tasmanian devil).</title>
        <authorList>
            <person name="Miller W."/>
            <person name="Hayes V.M."/>
            <person name="Ratan A."/>
            <person name="Petersen D.C."/>
            <person name="Wittekindt N.E."/>
            <person name="Miller J."/>
            <person name="Walenz B."/>
            <person name="Knight J."/>
            <person name="Qi J."/>
            <person name="Zhao F."/>
            <person name="Wang Q."/>
            <person name="Bedoya-Reina O.C."/>
            <person name="Katiyar N."/>
            <person name="Tomsho L.P."/>
            <person name="Kasson L.M."/>
            <person name="Hardie R.A."/>
            <person name="Woodbridge P."/>
            <person name="Tindall E.A."/>
            <person name="Bertelsen M.F."/>
            <person name="Dixon D."/>
            <person name="Pyecroft S."/>
            <person name="Helgen K.M."/>
            <person name="Lesk A.M."/>
            <person name="Pringle T.H."/>
            <person name="Patterson N."/>
            <person name="Zhang Y."/>
            <person name="Kreiss A."/>
            <person name="Woods G.M."/>
            <person name="Jones M.E."/>
            <person name="Schuster S.C."/>
        </authorList>
    </citation>
    <scope>NUCLEOTIDE SEQUENCE [LARGE SCALE GENOMIC DNA]</scope>
</reference>
<dbReference type="PANTHER" id="PTHR23232:SF163">
    <property type="entry name" value="ZINC FINGER PROTEIN 589"/>
    <property type="match status" value="1"/>
</dbReference>
<keyword evidence="3" id="KW-1185">Reference proteome</keyword>
<dbReference type="CDD" id="cd07765">
    <property type="entry name" value="KRAB_A-box"/>
    <property type="match status" value="1"/>
</dbReference>
<proteinExistence type="predicted"/>
<accession>A0A7N4V5H0</accession>
<dbReference type="FunCoup" id="A0A7N4V5H0">
    <property type="interactions" value="16"/>
</dbReference>
<dbReference type="Gene3D" id="6.10.140.140">
    <property type="match status" value="1"/>
</dbReference>
<dbReference type="InterPro" id="IPR001909">
    <property type="entry name" value="KRAB"/>
</dbReference>
<sequence>MSLEFQESLTFKDVAVDFTPEEWGQLYPAQRDLYREVMLENYRNLVSLGHQVSKPHLISQLEQRKEPWMMERKIPRGNCSGECKANRS</sequence>
<dbReference type="InParanoid" id="A0A7N4V5H0"/>
<feature type="domain" description="KRAB" evidence="1">
    <location>
        <begin position="9"/>
        <end position="80"/>
    </location>
</feature>
<name>A0A7N4V5H0_SARHA</name>
<protein>
    <recommendedName>
        <fullName evidence="1">KRAB domain-containing protein</fullName>
    </recommendedName>
</protein>
<dbReference type="GeneTree" id="ENSGT00940000162000"/>
<dbReference type="GO" id="GO:0006355">
    <property type="term" value="P:regulation of DNA-templated transcription"/>
    <property type="evidence" value="ECO:0007669"/>
    <property type="project" value="InterPro"/>
</dbReference>
<evidence type="ECO:0000313" key="3">
    <source>
        <dbReference type="Proteomes" id="UP000007648"/>
    </source>
</evidence>
<dbReference type="InterPro" id="IPR036051">
    <property type="entry name" value="KRAB_dom_sf"/>
</dbReference>
<evidence type="ECO:0000259" key="1">
    <source>
        <dbReference type="PROSITE" id="PS50805"/>
    </source>
</evidence>
<organism evidence="2 3">
    <name type="scientific">Sarcophilus harrisii</name>
    <name type="common">Tasmanian devil</name>
    <name type="synonym">Sarcophilus laniarius</name>
    <dbReference type="NCBI Taxonomy" id="9305"/>
    <lineage>
        <taxon>Eukaryota</taxon>
        <taxon>Metazoa</taxon>
        <taxon>Chordata</taxon>
        <taxon>Craniata</taxon>
        <taxon>Vertebrata</taxon>
        <taxon>Euteleostomi</taxon>
        <taxon>Mammalia</taxon>
        <taxon>Metatheria</taxon>
        <taxon>Dasyuromorphia</taxon>
        <taxon>Dasyuridae</taxon>
        <taxon>Sarcophilus</taxon>
    </lineage>
</organism>
<reference evidence="2" key="3">
    <citation type="submission" date="2025-09" db="UniProtKB">
        <authorList>
            <consortium name="Ensembl"/>
        </authorList>
    </citation>
    <scope>IDENTIFICATION</scope>
</reference>
<reference evidence="2" key="2">
    <citation type="submission" date="2025-08" db="UniProtKB">
        <authorList>
            <consortium name="Ensembl"/>
        </authorList>
    </citation>
    <scope>IDENTIFICATION</scope>
</reference>
<dbReference type="InterPro" id="IPR050169">
    <property type="entry name" value="Krueppel_C2H2_ZnF"/>
</dbReference>
<dbReference type="PANTHER" id="PTHR23232">
    <property type="entry name" value="KRAB DOMAIN C2H2 ZINC FINGER"/>
    <property type="match status" value="1"/>
</dbReference>
<dbReference type="Ensembl" id="ENSSHAT00000027443.1">
    <property type="protein sequence ID" value="ENSSHAP00000040079.1"/>
    <property type="gene ID" value="ENSSHAG00000023894.1"/>
</dbReference>
<dbReference type="Proteomes" id="UP000007648">
    <property type="component" value="Unassembled WGS sequence"/>
</dbReference>
<dbReference type="PROSITE" id="PS50805">
    <property type="entry name" value="KRAB"/>
    <property type="match status" value="1"/>
</dbReference>
<dbReference type="SMART" id="SM00349">
    <property type="entry name" value="KRAB"/>
    <property type="match status" value="1"/>
</dbReference>
<dbReference type="Pfam" id="PF01352">
    <property type="entry name" value="KRAB"/>
    <property type="match status" value="1"/>
</dbReference>
<dbReference type="SUPFAM" id="SSF109640">
    <property type="entry name" value="KRAB domain (Kruppel-associated box)"/>
    <property type="match status" value="1"/>
</dbReference>
<dbReference type="AlphaFoldDB" id="A0A7N4V5H0"/>
<evidence type="ECO:0000313" key="2">
    <source>
        <dbReference type="Ensembl" id="ENSSHAP00000040079.1"/>
    </source>
</evidence>
<gene>
    <name evidence="2" type="primary">LOC111718518</name>
</gene>